<feature type="transmembrane region" description="Helical" evidence="8">
    <location>
        <begin position="211"/>
        <end position="230"/>
    </location>
</feature>
<keyword evidence="4 8" id="KW-0812">Transmembrane</keyword>
<dbReference type="Pfam" id="PF08449">
    <property type="entry name" value="UAA"/>
    <property type="match status" value="1"/>
</dbReference>
<dbReference type="InterPro" id="IPR037185">
    <property type="entry name" value="EmrE-like"/>
</dbReference>
<feature type="transmembrane region" description="Helical" evidence="8">
    <location>
        <begin position="88"/>
        <end position="106"/>
    </location>
</feature>
<dbReference type="GO" id="GO:0005459">
    <property type="term" value="F:UDP-galactose transmembrane transporter activity"/>
    <property type="evidence" value="ECO:0007669"/>
    <property type="project" value="TreeGrafter"/>
</dbReference>
<feature type="transmembrane region" description="Helical" evidence="8">
    <location>
        <begin position="156"/>
        <end position="174"/>
    </location>
</feature>
<dbReference type="GO" id="GO:0000139">
    <property type="term" value="C:Golgi membrane"/>
    <property type="evidence" value="ECO:0007669"/>
    <property type="project" value="TreeGrafter"/>
</dbReference>
<evidence type="ECO:0000256" key="4">
    <source>
        <dbReference type="ARBA" id="ARBA00022692"/>
    </source>
</evidence>
<feature type="transmembrane region" description="Helical" evidence="8">
    <location>
        <begin position="118"/>
        <end position="141"/>
    </location>
</feature>
<evidence type="ECO:0000256" key="2">
    <source>
        <dbReference type="ARBA" id="ARBA00010694"/>
    </source>
</evidence>
<gene>
    <name evidence="9" type="ORF">CHIRRI_LOCUS10680</name>
</gene>
<reference evidence="9" key="1">
    <citation type="submission" date="2022-01" db="EMBL/GenBank/DDBJ databases">
        <authorList>
            <person name="King R."/>
        </authorList>
    </citation>
    <scope>NUCLEOTIDE SEQUENCE</scope>
</reference>
<dbReference type="PANTHER" id="PTHR10778">
    <property type="entry name" value="SOLUTE CARRIER FAMILY 35 MEMBER B"/>
    <property type="match status" value="1"/>
</dbReference>
<dbReference type="InterPro" id="IPR013657">
    <property type="entry name" value="SCL35B1-4/HUT1"/>
</dbReference>
<comment type="similarity">
    <text evidence="2">Belongs to the nucleotide-sugar transporter family. SLC35B subfamily.</text>
</comment>
<evidence type="ECO:0000313" key="10">
    <source>
        <dbReference type="Proteomes" id="UP001153620"/>
    </source>
</evidence>
<keyword evidence="5" id="KW-0256">Endoplasmic reticulum</keyword>
<name>A0A9N9S3B6_9DIPT</name>
<dbReference type="SUPFAM" id="SSF103481">
    <property type="entry name" value="Multidrug resistance efflux transporter EmrE"/>
    <property type="match status" value="1"/>
</dbReference>
<dbReference type="PANTHER" id="PTHR10778:SF10">
    <property type="entry name" value="SOLUTE CARRIER FAMILY 35 MEMBER B1"/>
    <property type="match status" value="1"/>
</dbReference>
<keyword evidence="10" id="KW-1185">Reference proteome</keyword>
<comment type="subcellular location">
    <subcellularLocation>
        <location evidence="1">Endoplasmic reticulum membrane</location>
        <topology evidence="1">Multi-pass membrane protein</topology>
    </subcellularLocation>
</comment>
<proteinExistence type="inferred from homology"/>
<evidence type="ECO:0000256" key="5">
    <source>
        <dbReference type="ARBA" id="ARBA00022824"/>
    </source>
</evidence>
<feature type="transmembrane region" description="Helical" evidence="8">
    <location>
        <begin position="186"/>
        <end position="205"/>
    </location>
</feature>
<keyword evidence="7 8" id="KW-0472">Membrane</keyword>
<dbReference type="EMBL" id="OU895879">
    <property type="protein sequence ID" value="CAG9807834.1"/>
    <property type="molecule type" value="Genomic_DNA"/>
</dbReference>
<protein>
    <submittedName>
        <fullName evidence="9">Uncharacterized protein</fullName>
    </submittedName>
</protein>
<keyword evidence="3" id="KW-0813">Transport</keyword>
<evidence type="ECO:0000256" key="6">
    <source>
        <dbReference type="ARBA" id="ARBA00022989"/>
    </source>
</evidence>
<feature type="transmembrane region" description="Helical" evidence="8">
    <location>
        <begin position="60"/>
        <end position="76"/>
    </location>
</feature>
<dbReference type="AlphaFoldDB" id="A0A9N9S3B6"/>
<dbReference type="GO" id="GO:0005789">
    <property type="term" value="C:endoplasmic reticulum membrane"/>
    <property type="evidence" value="ECO:0007669"/>
    <property type="project" value="UniProtKB-SubCell"/>
</dbReference>
<dbReference type="OrthoDB" id="78344at2759"/>
<sequence length="259" mass="29571">MALYQEKIFKNDYEGEKFVYPTTFVALQCLVYFVTAKACKPIPVMLFAVLIVKKSYTIQKYFFVLMIVFGVGLFIYKDGVNSSQETLWGYMLILISLLFDGCLGAAQDKMRIVSRPSSLNFMYYVNAWSTLIFIPLLFINYEGWRFVQFCIKHYEVGYYMAITVLMGTAGQYFISTMISTYGSLPLAIVTTLRKFLTILFSSLIFGNVLNTRQWVASILIFTALILDALFGKKKLIINKTEPVIKEESTIKENVPKGVA</sequence>
<organism evidence="9 10">
    <name type="scientific">Chironomus riparius</name>
    <dbReference type="NCBI Taxonomy" id="315576"/>
    <lineage>
        <taxon>Eukaryota</taxon>
        <taxon>Metazoa</taxon>
        <taxon>Ecdysozoa</taxon>
        <taxon>Arthropoda</taxon>
        <taxon>Hexapoda</taxon>
        <taxon>Insecta</taxon>
        <taxon>Pterygota</taxon>
        <taxon>Neoptera</taxon>
        <taxon>Endopterygota</taxon>
        <taxon>Diptera</taxon>
        <taxon>Nematocera</taxon>
        <taxon>Chironomoidea</taxon>
        <taxon>Chironomidae</taxon>
        <taxon>Chironominae</taxon>
        <taxon>Chironomus</taxon>
    </lineage>
</organism>
<keyword evidence="6 8" id="KW-1133">Transmembrane helix</keyword>
<reference evidence="9" key="2">
    <citation type="submission" date="2022-10" db="EMBL/GenBank/DDBJ databases">
        <authorList>
            <consortium name="ENA_rothamsted_submissions"/>
            <consortium name="culmorum"/>
            <person name="King R."/>
        </authorList>
    </citation>
    <scope>NUCLEOTIDE SEQUENCE</scope>
</reference>
<dbReference type="GO" id="GO:0005460">
    <property type="term" value="F:UDP-glucose transmembrane transporter activity"/>
    <property type="evidence" value="ECO:0007669"/>
    <property type="project" value="TreeGrafter"/>
</dbReference>
<evidence type="ECO:0000256" key="1">
    <source>
        <dbReference type="ARBA" id="ARBA00004477"/>
    </source>
</evidence>
<evidence type="ECO:0000256" key="8">
    <source>
        <dbReference type="SAM" id="Phobius"/>
    </source>
</evidence>
<evidence type="ECO:0000313" key="9">
    <source>
        <dbReference type="EMBL" id="CAG9807834.1"/>
    </source>
</evidence>
<accession>A0A9N9S3B6</accession>
<evidence type="ECO:0000256" key="7">
    <source>
        <dbReference type="ARBA" id="ARBA00023136"/>
    </source>
</evidence>
<dbReference type="Proteomes" id="UP001153620">
    <property type="component" value="Chromosome 3"/>
</dbReference>
<evidence type="ECO:0000256" key="3">
    <source>
        <dbReference type="ARBA" id="ARBA00022448"/>
    </source>
</evidence>